<dbReference type="OrthoDB" id="284357at2759"/>
<evidence type="ECO:0000256" key="8">
    <source>
        <dbReference type="ARBA" id="ARBA00022989"/>
    </source>
</evidence>
<accession>A0A9N9RWF3</accession>
<dbReference type="Proteomes" id="UP001153620">
    <property type="component" value="Chromosome 2"/>
</dbReference>
<dbReference type="PANTHER" id="PTHR46722:SF1">
    <property type="entry name" value="MITOCHONDRIAL IMPORT RECEPTOR SUBUNIT TOM7 HOMOLOG"/>
    <property type="match status" value="1"/>
</dbReference>
<keyword evidence="5" id="KW-0812">Transmembrane</keyword>
<keyword evidence="9" id="KW-0496">Mitochondrion</keyword>
<organism evidence="12 13">
    <name type="scientific">Chironomus riparius</name>
    <dbReference type="NCBI Taxonomy" id="315576"/>
    <lineage>
        <taxon>Eukaryota</taxon>
        <taxon>Metazoa</taxon>
        <taxon>Ecdysozoa</taxon>
        <taxon>Arthropoda</taxon>
        <taxon>Hexapoda</taxon>
        <taxon>Insecta</taxon>
        <taxon>Pterygota</taxon>
        <taxon>Neoptera</taxon>
        <taxon>Endopterygota</taxon>
        <taxon>Diptera</taxon>
        <taxon>Nematocera</taxon>
        <taxon>Chironomoidea</taxon>
        <taxon>Chironomidae</taxon>
        <taxon>Chironominae</taxon>
        <taxon>Chironomus</taxon>
    </lineage>
</organism>
<sequence length="82" mass="9354">MLLNHFSSTNCYKLIRSINNTKRINFTKMALSEQAKERLGMVFEVAKTVFHWGFIPTVLYLGFSKGSEANMPPLSVASLLWQ</sequence>
<dbReference type="GO" id="GO:1903955">
    <property type="term" value="P:positive regulation of protein targeting to mitochondrion"/>
    <property type="evidence" value="ECO:0007669"/>
    <property type="project" value="TreeGrafter"/>
</dbReference>
<keyword evidence="8" id="KW-1133">Transmembrane helix</keyword>
<evidence type="ECO:0000256" key="5">
    <source>
        <dbReference type="ARBA" id="ARBA00022692"/>
    </source>
</evidence>
<reference evidence="12" key="1">
    <citation type="submission" date="2022-01" db="EMBL/GenBank/DDBJ databases">
        <authorList>
            <person name="King R."/>
        </authorList>
    </citation>
    <scope>NUCLEOTIDE SEQUENCE</scope>
</reference>
<name>A0A9N9RWF3_9DIPT</name>
<reference evidence="12" key="2">
    <citation type="submission" date="2022-10" db="EMBL/GenBank/DDBJ databases">
        <authorList>
            <consortium name="ENA_rothamsted_submissions"/>
            <consortium name="culmorum"/>
            <person name="King R."/>
        </authorList>
    </citation>
    <scope>NUCLEOTIDE SEQUENCE</scope>
</reference>
<evidence type="ECO:0000256" key="3">
    <source>
        <dbReference type="ARBA" id="ARBA00014537"/>
    </source>
</evidence>
<evidence type="ECO:0000256" key="10">
    <source>
        <dbReference type="ARBA" id="ARBA00023136"/>
    </source>
</evidence>
<evidence type="ECO:0000313" key="12">
    <source>
        <dbReference type="EMBL" id="CAG9805090.1"/>
    </source>
</evidence>
<evidence type="ECO:0000256" key="9">
    <source>
        <dbReference type="ARBA" id="ARBA00023128"/>
    </source>
</evidence>
<evidence type="ECO:0000256" key="6">
    <source>
        <dbReference type="ARBA" id="ARBA00022787"/>
    </source>
</evidence>
<comment type="similarity">
    <text evidence="2">Belongs to the Tom7 family.</text>
</comment>
<comment type="subcellular location">
    <subcellularLocation>
        <location evidence="1">Mitochondrion outer membrane</location>
        <topology evidence="1">Single-pass membrane protein</topology>
    </subcellularLocation>
</comment>
<keyword evidence="4" id="KW-0813">Transport</keyword>
<evidence type="ECO:0000256" key="2">
    <source>
        <dbReference type="ARBA" id="ARBA00010917"/>
    </source>
</evidence>
<dbReference type="AlphaFoldDB" id="A0A9N9RWF3"/>
<keyword evidence="10" id="KW-0472">Membrane</keyword>
<dbReference type="PANTHER" id="PTHR46722">
    <property type="entry name" value="MITOCHONDRIAL IMPORT RECEPTOR SUBUNIT TOM7 HOMOLOG"/>
    <property type="match status" value="1"/>
</dbReference>
<dbReference type="InterPro" id="IPR012621">
    <property type="entry name" value="Tom7"/>
</dbReference>
<dbReference type="GO" id="GO:0005742">
    <property type="term" value="C:mitochondrial outer membrane translocase complex"/>
    <property type="evidence" value="ECO:0007669"/>
    <property type="project" value="InterPro"/>
</dbReference>
<dbReference type="GO" id="GO:0030150">
    <property type="term" value="P:protein import into mitochondrial matrix"/>
    <property type="evidence" value="ECO:0007669"/>
    <property type="project" value="InterPro"/>
</dbReference>
<keyword evidence="13" id="KW-1185">Reference proteome</keyword>
<evidence type="ECO:0000256" key="1">
    <source>
        <dbReference type="ARBA" id="ARBA00004572"/>
    </source>
</evidence>
<protein>
    <recommendedName>
        <fullName evidence="3">Mitochondrial import receptor subunit TOM7 homolog</fullName>
    </recommendedName>
    <alternativeName>
        <fullName evidence="11">Translocase of outer membrane 7 kDa subunit homolog</fullName>
    </alternativeName>
</protein>
<evidence type="ECO:0000256" key="4">
    <source>
        <dbReference type="ARBA" id="ARBA00022448"/>
    </source>
</evidence>
<keyword evidence="6" id="KW-1000">Mitochondrion outer membrane</keyword>
<proteinExistence type="inferred from homology"/>
<evidence type="ECO:0000256" key="11">
    <source>
        <dbReference type="ARBA" id="ARBA00032786"/>
    </source>
</evidence>
<gene>
    <name evidence="12" type="ORF">CHIRRI_LOCUS7967</name>
</gene>
<keyword evidence="7" id="KW-0653">Protein transport</keyword>
<evidence type="ECO:0000313" key="13">
    <source>
        <dbReference type="Proteomes" id="UP001153620"/>
    </source>
</evidence>
<dbReference type="Pfam" id="PF08038">
    <property type="entry name" value="Tom7"/>
    <property type="match status" value="1"/>
</dbReference>
<dbReference type="EMBL" id="OU895878">
    <property type="protein sequence ID" value="CAG9805090.1"/>
    <property type="molecule type" value="Genomic_DNA"/>
</dbReference>
<evidence type="ECO:0000256" key="7">
    <source>
        <dbReference type="ARBA" id="ARBA00022927"/>
    </source>
</evidence>